<dbReference type="AlphaFoldDB" id="A0A0V1CZE5"/>
<accession>A0A0V1CZE5</accession>
<evidence type="ECO:0000313" key="1">
    <source>
        <dbReference type="EMBL" id="KRY54574.1"/>
    </source>
</evidence>
<protein>
    <submittedName>
        <fullName evidence="1">Protein ZBED8</fullName>
    </submittedName>
</protein>
<dbReference type="STRING" id="45882.A0A0V1CZE5"/>
<name>A0A0V1CZE5_TRIBR</name>
<keyword evidence="2" id="KW-1185">Reference proteome</keyword>
<dbReference type="PANTHER" id="PTHR45913">
    <property type="entry name" value="EPM2A-INTERACTING PROTEIN 1"/>
    <property type="match status" value="1"/>
</dbReference>
<dbReference type="Proteomes" id="UP000054653">
    <property type="component" value="Unassembled WGS sequence"/>
</dbReference>
<comment type="caution">
    <text evidence="1">The sequence shown here is derived from an EMBL/GenBank/DDBJ whole genome shotgun (WGS) entry which is preliminary data.</text>
</comment>
<sequence>MDTEIDSVIINTGVSGKERAVIETPINQLLSRNPAVGSIRPGVTKVGDIAPLGAVEGWKGAEPTGKDSVPDVLAAHSLQSTLLNVCIALWIRHCDNKQNHEEFNRLQMHTEVWWLSKGACLSRYYELFETILEFFQNKDPSLRDSLKKCKSDIAYMADLFFKFNALNLQLQGSELNLIKMRSLISPFISKLAMFKRNLGGREFYQFPSVAALRENGEVHDDDIQIYCDHLDMLQKDMQERFQDILKMKILNWHRTLSDIFASFVTSDELIFFTSFVTSDELVNVILSKQRNRLNLEMRGDLRLKLTNFQPNINALAAAHQTHPSH</sequence>
<dbReference type="EMBL" id="JYDI01000067">
    <property type="protein sequence ID" value="KRY54574.1"/>
    <property type="molecule type" value="Genomic_DNA"/>
</dbReference>
<gene>
    <name evidence="1" type="primary">ZBED8</name>
    <name evidence="1" type="ORF">T03_2663</name>
</gene>
<organism evidence="1 2">
    <name type="scientific">Trichinella britovi</name>
    <name type="common">Parasitic roundworm</name>
    <dbReference type="NCBI Taxonomy" id="45882"/>
    <lineage>
        <taxon>Eukaryota</taxon>
        <taxon>Metazoa</taxon>
        <taxon>Ecdysozoa</taxon>
        <taxon>Nematoda</taxon>
        <taxon>Enoplea</taxon>
        <taxon>Dorylaimia</taxon>
        <taxon>Trichinellida</taxon>
        <taxon>Trichinellidae</taxon>
        <taxon>Trichinella</taxon>
    </lineage>
</organism>
<dbReference type="PANTHER" id="PTHR45913:SF22">
    <property type="entry name" value="SCAN BOX DOMAIN-CONTAINING PROTEIN"/>
    <property type="match status" value="1"/>
</dbReference>
<reference evidence="1 2" key="1">
    <citation type="submission" date="2015-01" db="EMBL/GenBank/DDBJ databases">
        <title>Evolution of Trichinella species and genotypes.</title>
        <authorList>
            <person name="Korhonen P.K."/>
            <person name="Edoardo P."/>
            <person name="Giuseppe L.R."/>
            <person name="Gasser R.B."/>
        </authorList>
    </citation>
    <scope>NUCLEOTIDE SEQUENCE [LARGE SCALE GENOMIC DNA]</scope>
    <source>
        <strain evidence="1">ISS120</strain>
    </source>
</reference>
<evidence type="ECO:0000313" key="2">
    <source>
        <dbReference type="Proteomes" id="UP000054653"/>
    </source>
</evidence>
<proteinExistence type="predicted"/>